<gene>
    <name evidence="4" type="ORF">GCM10009096_06290</name>
</gene>
<dbReference type="Gene3D" id="1.20.120.160">
    <property type="entry name" value="HPT domain"/>
    <property type="match status" value="1"/>
</dbReference>
<feature type="domain" description="HPt" evidence="3">
    <location>
        <begin position="21"/>
        <end position="119"/>
    </location>
</feature>
<feature type="modified residue" description="Phosphohistidine" evidence="2">
    <location>
        <position position="60"/>
    </location>
</feature>
<keyword evidence="5" id="KW-1185">Reference proteome</keyword>
<keyword evidence="2" id="KW-0597">Phosphoprotein</keyword>
<evidence type="ECO:0000256" key="2">
    <source>
        <dbReference type="PROSITE-ProRule" id="PRU00110"/>
    </source>
</evidence>
<organism evidence="4 5">
    <name type="scientific">Parasphingorhabdus litoris</name>
    <dbReference type="NCBI Taxonomy" id="394733"/>
    <lineage>
        <taxon>Bacteria</taxon>
        <taxon>Pseudomonadati</taxon>
        <taxon>Pseudomonadota</taxon>
        <taxon>Alphaproteobacteria</taxon>
        <taxon>Sphingomonadales</taxon>
        <taxon>Sphingomonadaceae</taxon>
        <taxon>Parasphingorhabdus</taxon>
    </lineage>
</organism>
<proteinExistence type="predicted"/>
<evidence type="ECO:0000313" key="4">
    <source>
        <dbReference type="EMBL" id="GAA0468166.1"/>
    </source>
</evidence>
<sequence length="145" mass="16265">MTQFDSELIDWAVYSETRSSLGPDFVRILGYFREDGAQSIVKIEEAIRAKDATQIIMPAHKLKGESLQFGAIRLAAVAELIEMTARKCVEHQETPDEIIEQVVGLRPLFDETMPILEYESSPVVQRQPMGFGRRSSGLGNHVTNN</sequence>
<keyword evidence="1" id="KW-0902">Two-component regulatory system</keyword>
<evidence type="ECO:0000259" key="3">
    <source>
        <dbReference type="PROSITE" id="PS50894"/>
    </source>
</evidence>
<protein>
    <recommendedName>
        <fullName evidence="3">HPt domain-containing protein</fullName>
    </recommendedName>
</protein>
<dbReference type="Pfam" id="PF01627">
    <property type="entry name" value="Hpt"/>
    <property type="match status" value="1"/>
</dbReference>
<reference evidence="4 5" key="1">
    <citation type="journal article" date="2019" name="Int. J. Syst. Evol. Microbiol.">
        <title>The Global Catalogue of Microorganisms (GCM) 10K type strain sequencing project: providing services to taxonomists for standard genome sequencing and annotation.</title>
        <authorList>
            <consortium name="The Broad Institute Genomics Platform"/>
            <consortium name="The Broad Institute Genome Sequencing Center for Infectious Disease"/>
            <person name="Wu L."/>
            <person name="Ma J."/>
        </authorList>
    </citation>
    <scope>NUCLEOTIDE SEQUENCE [LARGE SCALE GENOMIC DNA]</scope>
    <source>
        <strain evidence="4 5">JCM 14162</strain>
    </source>
</reference>
<dbReference type="SUPFAM" id="SSF47226">
    <property type="entry name" value="Histidine-containing phosphotransfer domain, HPT domain"/>
    <property type="match status" value="1"/>
</dbReference>
<dbReference type="InterPro" id="IPR036641">
    <property type="entry name" value="HPT_dom_sf"/>
</dbReference>
<evidence type="ECO:0000256" key="1">
    <source>
        <dbReference type="ARBA" id="ARBA00023012"/>
    </source>
</evidence>
<name>A0ABN1A5P3_9SPHN</name>
<dbReference type="EMBL" id="BAAAEM010000002">
    <property type="protein sequence ID" value="GAA0468166.1"/>
    <property type="molecule type" value="Genomic_DNA"/>
</dbReference>
<evidence type="ECO:0000313" key="5">
    <source>
        <dbReference type="Proteomes" id="UP001500713"/>
    </source>
</evidence>
<accession>A0ABN1A5P3</accession>
<dbReference type="InterPro" id="IPR008207">
    <property type="entry name" value="Sig_transdc_His_kin_Hpt_dom"/>
</dbReference>
<comment type="caution">
    <text evidence="4">The sequence shown here is derived from an EMBL/GenBank/DDBJ whole genome shotgun (WGS) entry which is preliminary data.</text>
</comment>
<dbReference type="Proteomes" id="UP001500713">
    <property type="component" value="Unassembled WGS sequence"/>
</dbReference>
<dbReference type="RefSeq" id="WP_229953853.1">
    <property type="nucleotide sequence ID" value="NZ_BAAAEM010000002.1"/>
</dbReference>
<dbReference type="PROSITE" id="PS50894">
    <property type="entry name" value="HPT"/>
    <property type="match status" value="1"/>
</dbReference>